<proteinExistence type="predicted"/>
<dbReference type="EMBL" id="BAAAUV010000052">
    <property type="protein sequence ID" value="GAA3242618.1"/>
    <property type="molecule type" value="Genomic_DNA"/>
</dbReference>
<evidence type="ECO:0000313" key="2">
    <source>
        <dbReference type="Proteomes" id="UP001501237"/>
    </source>
</evidence>
<keyword evidence="2" id="KW-1185">Reference proteome</keyword>
<reference evidence="2" key="1">
    <citation type="journal article" date="2019" name="Int. J. Syst. Evol. Microbiol.">
        <title>The Global Catalogue of Microorganisms (GCM) 10K type strain sequencing project: providing services to taxonomists for standard genome sequencing and annotation.</title>
        <authorList>
            <consortium name="The Broad Institute Genomics Platform"/>
            <consortium name="The Broad Institute Genome Sequencing Center for Infectious Disease"/>
            <person name="Wu L."/>
            <person name="Ma J."/>
        </authorList>
    </citation>
    <scope>NUCLEOTIDE SEQUENCE [LARGE SCALE GENOMIC DNA]</scope>
    <source>
        <strain evidence="2">JCM 9377</strain>
    </source>
</reference>
<protein>
    <submittedName>
        <fullName evidence="1">Uncharacterized protein</fullName>
    </submittedName>
</protein>
<gene>
    <name evidence="1" type="ORF">GCM10010468_80420</name>
</gene>
<dbReference type="Proteomes" id="UP001501237">
    <property type="component" value="Unassembled WGS sequence"/>
</dbReference>
<name>A0ABP6QQL2_9ACTN</name>
<comment type="caution">
    <text evidence="1">The sequence shown here is derived from an EMBL/GenBank/DDBJ whole genome shotgun (WGS) entry which is preliminary data.</text>
</comment>
<accession>A0ABP6QQL2</accession>
<evidence type="ECO:0000313" key="1">
    <source>
        <dbReference type="EMBL" id="GAA3242618.1"/>
    </source>
</evidence>
<sequence>MVVVIIAFAVLFVVGLGAAGFLILRSDDPAPRQITLPSASPLTVDGGGATEETGTIAGAWRGTYTCPQGDTGLRLTIVAVNATGDLTATFAFFPVASNPGVPSGSFAMRGTLRDGTLNLIGDHWISRPSNYEMVSLQASVTDPAGSVFSGTIDSTSCRSFSVRRVS</sequence>
<organism evidence="1 2">
    <name type="scientific">Actinocorallia longicatena</name>
    <dbReference type="NCBI Taxonomy" id="111803"/>
    <lineage>
        <taxon>Bacteria</taxon>
        <taxon>Bacillati</taxon>
        <taxon>Actinomycetota</taxon>
        <taxon>Actinomycetes</taxon>
        <taxon>Streptosporangiales</taxon>
        <taxon>Thermomonosporaceae</taxon>
        <taxon>Actinocorallia</taxon>
    </lineage>
</organism>
<dbReference type="RefSeq" id="WP_344839860.1">
    <property type="nucleotide sequence ID" value="NZ_BAAAUV010000052.1"/>
</dbReference>